<proteinExistence type="inferred from homology"/>
<evidence type="ECO:0000256" key="6">
    <source>
        <dbReference type="ARBA" id="ARBA00023157"/>
    </source>
</evidence>
<dbReference type="GO" id="GO:0022857">
    <property type="term" value="F:transmembrane transporter activity"/>
    <property type="evidence" value="ECO:0007669"/>
    <property type="project" value="InterPro"/>
</dbReference>
<evidence type="ECO:0000256" key="1">
    <source>
        <dbReference type="ARBA" id="ARBA00004141"/>
    </source>
</evidence>
<feature type="compositionally biased region" description="Basic and acidic residues" evidence="8">
    <location>
        <begin position="804"/>
        <end position="826"/>
    </location>
</feature>
<evidence type="ECO:0000256" key="8">
    <source>
        <dbReference type="SAM" id="MobiDB-lite"/>
    </source>
</evidence>
<feature type="compositionally biased region" description="Basic and acidic residues" evidence="8">
    <location>
        <begin position="1250"/>
        <end position="1262"/>
    </location>
</feature>
<protein>
    <recommendedName>
        <fullName evidence="11">Major facilitator superfamily (MFS) profile domain-containing protein</fullName>
    </recommendedName>
</protein>
<feature type="compositionally biased region" description="Basic residues" evidence="8">
    <location>
        <begin position="1126"/>
        <end position="1141"/>
    </location>
</feature>
<organism evidence="10">
    <name type="scientific">Chromera velia CCMP2878</name>
    <dbReference type="NCBI Taxonomy" id="1169474"/>
    <lineage>
        <taxon>Eukaryota</taxon>
        <taxon>Sar</taxon>
        <taxon>Alveolata</taxon>
        <taxon>Colpodellida</taxon>
        <taxon>Chromeraceae</taxon>
        <taxon>Chromera</taxon>
    </lineage>
</organism>
<evidence type="ECO:0000256" key="2">
    <source>
        <dbReference type="ARBA" id="ARBA00022448"/>
    </source>
</evidence>
<dbReference type="SUPFAM" id="SSF103473">
    <property type="entry name" value="MFS general substrate transporter"/>
    <property type="match status" value="2"/>
</dbReference>
<gene>
    <name evidence="10" type="ORF">Cvel_3335</name>
</gene>
<sequence>MGNEEPLSPAQAEPTQADLSPVAPTANGGPQPPQASQTKELQRVKVGHPREDVGYTKWVFASFVVISTLVQFDSGIVPSSLIEIQGQFGMNASEAGLLGALPYIGVVVASVPVSRLLQKNGWQQTVLFWGLLLNQGSLALLALAWERGLLYTSRILIGMTQTVVAVYGPVWVDEFAPLESATLWMALIQAANVLGVTFGYAIAGGFISAGLPWQFAVWLQLILQGPVTLCTGLLVSWRKYINLPDPEELKKAMLALQREQMKRGTIQRAIGTGRYGDQSAALLAEGDPSREQSGSAEGDGDGSEYPPSQQMKQHQSDPLPVTSRDGLSTAPQSAQLNGNVNMVNGQPSKGARKSMFPAVGAAEHEGLTSSTEREGVLEGDAGGLSQPMQAPRLTAAVLSLLQKDLGASGQEEEEEEGKDEGGEEEGEGNGGKANGQQRAASSPHRPRLENGLETNGDGGNGAGLEEDGFGLEGPDLRAASQISVRPSDGGTYETERLMDIADESDTPEEEHENVWKRLLKPTSNMVLAGPNAGVTASLNPLIEDEREGLRVHQQGGAWNRMRSSSMDKEDPGGEFGRGITGVALGVFGGQRSGIHSPSGSPARAGGGLRASTEAGGMAAIQEEGDSPNGEGAWQRESHLHRDISATPVPRAELPLNFPRGQSPPPSGKISVLTPIRRGPQPTSASSPFGRANSRKEKEKQDREVSSHGVSPSSQRNTTTGVPPRPPRAVTSSETPQVIGKPSALGEGGQQGCHLSANLDQLPLPQVISGESNGRQRKEKGEGRDREKEALSDDLEAGGGGEGTTWRDPEAPVGGRRDDGMSNHREYSLGGGPGADGSFHLYGKHQRTSDPNFPYKGRRQSSVLSALGMEMPTPGQGGQGGPDEVQPTSAWAVFYDNLKSVVTNWIFLSLVFGLCALFFVLTGIQFWSTKYFVEEFNQAQATITIAFSITAVSAPVIGVIGGGILVDCAGGYKGAASTIRAQYITCAFGACATAAGAVASISQSFPLSIAMVWLVLCFGGGVVPAAFGIIVTTVEIELRPFATGTGMLLYNLLGFSLGTFLPGVVISSVNLRWGMVVIFLWSFFGLFFMGLAAFLGTIKYRALLAQQKLDEEAIRRGLLEEEEERKGKRGVGKASKRGKKKTVGSGFHPFTGEQLEEIGLTGPSVRDVKRIRKQTLVQVDGDGGESTVRRRHSSMGPSARSSSHPRPQQQMLESPVKQKPGRPLQPVSPLCGVADLPNSQSTGGHDAAVSVEKDVADEKEKKGGRTPMRSLEFGGGGAAGRLSATAAPDPARLLDSKQQQK</sequence>
<feature type="region of interest" description="Disordered" evidence="8">
    <location>
        <begin position="552"/>
        <end position="829"/>
    </location>
</feature>
<evidence type="ECO:0000256" key="9">
    <source>
        <dbReference type="SAM" id="Phobius"/>
    </source>
</evidence>
<dbReference type="EMBL" id="CDMZ01000363">
    <property type="protein sequence ID" value="CEM12742.1"/>
    <property type="molecule type" value="Genomic_DNA"/>
</dbReference>
<keyword evidence="4 9" id="KW-1133">Transmembrane helix</keyword>
<feature type="compositionally biased region" description="Polar residues" evidence="8">
    <location>
        <begin position="707"/>
        <end position="720"/>
    </location>
</feature>
<feature type="region of interest" description="Disordered" evidence="8">
    <location>
        <begin position="406"/>
        <end position="493"/>
    </location>
</feature>
<dbReference type="GO" id="GO:0016020">
    <property type="term" value="C:membrane"/>
    <property type="evidence" value="ECO:0007669"/>
    <property type="project" value="UniProtKB-SubCell"/>
</dbReference>
<feature type="compositionally biased region" description="Acidic residues" evidence="8">
    <location>
        <begin position="410"/>
        <end position="427"/>
    </location>
</feature>
<feature type="transmembrane region" description="Helical" evidence="9">
    <location>
        <begin position="1006"/>
        <end position="1035"/>
    </location>
</feature>
<feature type="region of interest" description="Disordered" evidence="8">
    <location>
        <begin position="1175"/>
        <end position="1300"/>
    </location>
</feature>
<feature type="transmembrane region" description="Helical" evidence="9">
    <location>
        <begin position="58"/>
        <end position="77"/>
    </location>
</feature>
<feature type="region of interest" description="Disordered" evidence="8">
    <location>
        <begin position="285"/>
        <end position="387"/>
    </location>
</feature>
<feature type="transmembrane region" description="Helical" evidence="9">
    <location>
        <begin position="980"/>
        <end position="1000"/>
    </location>
</feature>
<evidence type="ECO:0000256" key="3">
    <source>
        <dbReference type="ARBA" id="ARBA00022692"/>
    </source>
</evidence>
<evidence type="ECO:0000256" key="5">
    <source>
        <dbReference type="ARBA" id="ARBA00023136"/>
    </source>
</evidence>
<feature type="transmembrane region" description="Helical" evidence="9">
    <location>
        <begin position="1047"/>
        <end position="1068"/>
    </location>
</feature>
<feature type="compositionally biased region" description="Polar residues" evidence="8">
    <location>
        <begin position="1194"/>
        <end position="1211"/>
    </location>
</feature>
<dbReference type="CDD" id="cd06174">
    <property type="entry name" value="MFS"/>
    <property type="match status" value="1"/>
</dbReference>
<feature type="transmembrane region" description="Helical" evidence="9">
    <location>
        <begin position="126"/>
        <end position="145"/>
    </location>
</feature>
<comment type="subcellular location">
    <subcellularLocation>
        <location evidence="1">Membrane</location>
        <topology evidence="1">Multi-pass membrane protein</topology>
    </subcellularLocation>
</comment>
<feature type="region of interest" description="Disordered" evidence="8">
    <location>
        <begin position="1"/>
        <end position="43"/>
    </location>
</feature>
<feature type="transmembrane region" description="Helical" evidence="9">
    <location>
        <begin position="1074"/>
        <end position="1097"/>
    </location>
</feature>
<feature type="region of interest" description="Disordered" evidence="8">
    <location>
        <begin position="1121"/>
        <end position="1147"/>
    </location>
</feature>
<evidence type="ECO:0000256" key="4">
    <source>
        <dbReference type="ARBA" id="ARBA00022989"/>
    </source>
</evidence>
<feature type="transmembrane region" description="Helical" evidence="9">
    <location>
        <begin position="904"/>
        <end position="926"/>
    </location>
</feature>
<evidence type="ECO:0000256" key="7">
    <source>
        <dbReference type="ARBA" id="ARBA00024338"/>
    </source>
</evidence>
<feature type="compositionally biased region" description="Basic and acidic residues" evidence="8">
    <location>
        <begin position="773"/>
        <end position="790"/>
    </location>
</feature>
<feature type="transmembrane region" description="Helical" evidence="9">
    <location>
        <begin position="151"/>
        <end position="172"/>
    </location>
</feature>
<keyword evidence="2" id="KW-0813">Transport</keyword>
<dbReference type="PANTHER" id="PTHR23505">
    <property type="entry name" value="SPINSTER"/>
    <property type="match status" value="1"/>
</dbReference>
<evidence type="ECO:0008006" key="11">
    <source>
        <dbReference type="Google" id="ProtNLM"/>
    </source>
</evidence>
<feature type="transmembrane region" description="Helical" evidence="9">
    <location>
        <begin position="97"/>
        <end position="114"/>
    </location>
</feature>
<feature type="compositionally biased region" description="Basic and acidic residues" evidence="8">
    <location>
        <begin position="362"/>
        <end position="376"/>
    </location>
</feature>
<feature type="compositionally biased region" description="Basic and acidic residues" evidence="8">
    <location>
        <begin position="693"/>
        <end position="705"/>
    </location>
</feature>
<dbReference type="InterPro" id="IPR044770">
    <property type="entry name" value="MFS_spinster-like"/>
</dbReference>
<feature type="transmembrane region" description="Helical" evidence="9">
    <location>
        <begin position="184"/>
        <end position="209"/>
    </location>
</feature>
<dbReference type="PANTHER" id="PTHR23505:SF9">
    <property type="entry name" value="PROTEIN, PUTATIVE-RELATED"/>
    <property type="match status" value="1"/>
</dbReference>
<name>A0A0G4FH48_9ALVE</name>
<dbReference type="InterPro" id="IPR011701">
    <property type="entry name" value="MFS"/>
</dbReference>
<reference evidence="10" key="1">
    <citation type="submission" date="2014-11" db="EMBL/GenBank/DDBJ databases">
        <authorList>
            <person name="Otto D Thomas"/>
            <person name="Naeem Raeece"/>
        </authorList>
    </citation>
    <scope>NUCLEOTIDE SEQUENCE</scope>
</reference>
<dbReference type="Gene3D" id="1.20.1250.20">
    <property type="entry name" value="MFS general substrate transporter like domains"/>
    <property type="match status" value="2"/>
</dbReference>
<keyword evidence="6" id="KW-1015">Disulfide bond</keyword>
<feature type="compositionally biased region" description="Basic and acidic residues" evidence="8">
    <location>
        <begin position="633"/>
        <end position="643"/>
    </location>
</feature>
<dbReference type="VEuPathDB" id="CryptoDB:Cvel_3335"/>
<dbReference type="Pfam" id="PF03137">
    <property type="entry name" value="OATP"/>
    <property type="match status" value="1"/>
</dbReference>
<accession>A0A0G4FH48</accession>
<feature type="transmembrane region" description="Helical" evidence="9">
    <location>
        <begin position="215"/>
        <end position="235"/>
    </location>
</feature>
<dbReference type="PhylomeDB" id="A0A0G4FH48"/>
<keyword evidence="3 9" id="KW-0812">Transmembrane</keyword>
<comment type="similarity">
    <text evidence="7">Belongs to the major facilitator superfamily. Spinster (TC 2.A.1.49) family.</text>
</comment>
<evidence type="ECO:0000313" key="10">
    <source>
        <dbReference type="EMBL" id="CEM12742.1"/>
    </source>
</evidence>
<feature type="transmembrane region" description="Helical" evidence="9">
    <location>
        <begin position="938"/>
        <end position="968"/>
    </location>
</feature>
<keyword evidence="5 9" id="KW-0472">Membrane</keyword>
<feature type="compositionally biased region" description="Polar residues" evidence="8">
    <location>
        <begin position="325"/>
        <end position="347"/>
    </location>
</feature>
<dbReference type="InterPro" id="IPR036259">
    <property type="entry name" value="MFS_trans_sf"/>
</dbReference>
<dbReference type="Pfam" id="PF07690">
    <property type="entry name" value="MFS_1"/>
    <property type="match status" value="1"/>
</dbReference>
<dbReference type="InterPro" id="IPR004156">
    <property type="entry name" value="OATP"/>
</dbReference>